<organism evidence="2 3">
    <name type="scientific">Sphingomonas bisphenolicum</name>
    <dbReference type="NCBI Taxonomy" id="296544"/>
    <lineage>
        <taxon>Bacteria</taxon>
        <taxon>Pseudomonadati</taxon>
        <taxon>Pseudomonadota</taxon>
        <taxon>Alphaproteobacteria</taxon>
        <taxon>Sphingomonadales</taxon>
        <taxon>Sphingomonadaceae</taxon>
        <taxon>Sphingomonas</taxon>
    </lineage>
</organism>
<dbReference type="Proteomes" id="UP001059971">
    <property type="component" value="Chromosome 1"/>
</dbReference>
<name>A0ABM7FUN1_9SPHN</name>
<evidence type="ECO:0008006" key="4">
    <source>
        <dbReference type="Google" id="ProtNLM"/>
    </source>
</evidence>
<feature type="region of interest" description="Disordered" evidence="1">
    <location>
        <begin position="59"/>
        <end position="84"/>
    </location>
</feature>
<dbReference type="EMBL" id="AP018817">
    <property type="protein sequence ID" value="BBF68801.1"/>
    <property type="molecule type" value="Genomic_DNA"/>
</dbReference>
<feature type="compositionally biased region" description="Basic and acidic residues" evidence="1">
    <location>
        <begin position="63"/>
        <end position="74"/>
    </location>
</feature>
<accession>A0ABM7FUN1</accession>
<proteinExistence type="predicted"/>
<dbReference type="PROSITE" id="PS51257">
    <property type="entry name" value="PROKAR_LIPOPROTEIN"/>
    <property type="match status" value="1"/>
</dbReference>
<evidence type="ECO:0000313" key="3">
    <source>
        <dbReference type="Proteomes" id="UP001059971"/>
    </source>
</evidence>
<reference evidence="2" key="1">
    <citation type="submission" date="2018-07" db="EMBL/GenBank/DDBJ databases">
        <title>Complete genome sequence of Sphingomonas bisphenolicum strain AO1, a bisphenol A degradative bacterium isolated from Japanese farm field.</title>
        <authorList>
            <person name="Murakami M."/>
            <person name="Koh M."/>
            <person name="Koba S."/>
            <person name="Matsumura Y."/>
        </authorList>
    </citation>
    <scope>NUCLEOTIDE SEQUENCE</scope>
    <source>
        <strain evidence="2">AO1</strain>
    </source>
</reference>
<evidence type="ECO:0000256" key="1">
    <source>
        <dbReference type="SAM" id="MobiDB-lite"/>
    </source>
</evidence>
<keyword evidence="3" id="KW-1185">Reference proteome</keyword>
<evidence type="ECO:0000313" key="2">
    <source>
        <dbReference type="EMBL" id="BBF68801.1"/>
    </source>
</evidence>
<protein>
    <recommendedName>
        <fullName evidence="4">Lipoprotein</fullName>
    </recommendedName>
</protein>
<gene>
    <name evidence="2" type="ORF">SBA_ch1_10010</name>
</gene>
<sequence length="98" mass="10156">MKRTFTIEAAIGLSLALAACGGKGDDKLGEQVQEAAENKADKMDAMADNMSGTAEDLMQAKADAAREAGDAKEEAIDDSDINAEALTPAERAKVINGN</sequence>
<dbReference type="RefSeq" id="WP_261936106.1">
    <property type="nucleotide sequence ID" value="NZ_AP018817.1"/>
</dbReference>